<evidence type="ECO:0000313" key="2">
    <source>
        <dbReference type="EMBL" id="TCL55800.1"/>
    </source>
</evidence>
<organism evidence="2 3">
    <name type="scientific">Allofournierella massiliensis</name>
    <dbReference type="NCBI Taxonomy" id="1650663"/>
    <lineage>
        <taxon>Bacteria</taxon>
        <taxon>Bacillati</taxon>
        <taxon>Bacillota</taxon>
        <taxon>Clostridia</taxon>
        <taxon>Eubacteriales</taxon>
        <taxon>Oscillospiraceae</taxon>
        <taxon>Allofournierella</taxon>
    </lineage>
</organism>
<dbReference type="AlphaFoldDB" id="A0A4R1QXJ5"/>
<proteinExistence type="predicted"/>
<accession>A0A4R1QXJ5</accession>
<dbReference type="Gene3D" id="3.40.50.2000">
    <property type="entry name" value="Glycogen Phosphorylase B"/>
    <property type="match status" value="2"/>
</dbReference>
<name>A0A4R1QXJ5_9FIRM</name>
<keyword evidence="2" id="KW-0808">Transferase</keyword>
<dbReference type="STRING" id="1650663.GCA_001486665_02342"/>
<sequence length="410" mass="45600">MKRILVVSQHFWPESFRINDIVEGFVEDGLEVDVLCGLPNYPRGEWFSGYRYTGPRRENYKGARVFRAGEIPRKGNSGAMIFLNYVSWPFFALFSLWRLKGPYDAVLCYNTSPVLMNFPAIVYAKLHRIPFTSYVLDIWPENLYSVLPVQNGFLRRIASAVSDWHYKRADRLIAMSLSLKKRLMERTGKPADRVAVIPQHCEDFYAVPQPDKELAERYAGRFNLVFTGNFSPAQSLDTVIKAAVKARSMGAENLRLLMVGDGMSRNALEALVDELNARDTVVFTGSVPPADVPRYTTLAHGLVASLSASPDLGMTVPAKIASYMAAAKPLLAGMDGEGARAVEAAGCGFASPAEDSDALAKNMLALYQTGEAERAALGQKAFAWYQTNYRRRAVLDQLEDFLLPTEKTNV</sequence>
<dbReference type="EMBL" id="SLUM01000015">
    <property type="protein sequence ID" value="TCL55800.1"/>
    <property type="molecule type" value="Genomic_DNA"/>
</dbReference>
<dbReference type="SUPFAM" id="SSF53756">
    <property type="entry name" value="UDP-Glycosyltransferase/glycogen phosphorylase"/>
    <property type="match status" value="1"/>
</dbReference>
<dbReference type="InterPro" id="IPR028098">
    <property type="entry name" value="Glyco_trans_4-like_N"/>
</dbReference>
<dbReference type="PANTHER" id="PTHR12526">
    <property type="entry name" value="GLYCOSYLTRANSFERASE"/>
    <property type="match status" value="1"/>
</dbReference>
<reference evidence="2 3" key="1">
    <citation type="submission" date="2019-03" db="EMBL/GenBank/DDBJ databases">
        <title>Genomic Encyclopedia of Type Strains, Phase IV (KMG-IV): sequencing the most valuable type-strain genomes for metagenomic binning, comparative biology and taxonomic classification.</title>
        <authorList>
            <person name="Goeker M."/>
        </authorList>
    </citation>
    <scope>NUCLEOTIDE SEQUENCE [LARGE SCALE GENOMIC DNA]</scope>
    <source>
        <strain evidence="2 3">DSM 100451</strain>
    </source>
</reference>
<gene>
    <name evidence="2" type="ORF">EDD77_11561</name>
</gene>
<dbReference type="Pfam" id="PF13579">
    <property type="entry name" value="Glyco_trans_4_4"/>
    <property type="match status" value="1"/>
</dbReference>
<evidence type="ECO:0000313" key="3">
    <source>
        <dbReference type="Proteomes" id="UP000295184"/>
    </source>
</evidence>
<dbReference type="Pfam" id="PF13692">
    <property type="entry name" value="Glyco_trans_1_4"/>
    <property type="match status" value="1"/>
</dbReference>
<comment type="caution">
    <text evidence="2">The sequence shown here is derived from an EMBL/GenBank/DDBJ whole genome shotgun (WGS) entry which is preliminary data.</text>
</comment>
<feature type="domain" description="Glycosyltransferase subfamily 4-like N-terminal" evidence="1">
    <location>
        <begin position="17"/>
        <end position="198"/>
    </location>
</feature>
<dbReference type="RefSeq" id="WP_243117493.1">
    <property type="nucleotide sequence ID" value="NZ_SLUM01000015.1"/>
</dbReference>
<dbReference type="GO" id="GO:0016740">
    <property type="term" value="F:transferase activity"/>
    <property type="evidence" value="ECO:0007669"/>
    <property type="project" value="UniProtKB-KW"/>
</dbReference>
<protein>
    <submittedName>
        <fullName evidence="2">Glycosyltransferase involved in cell wall biosynthesis</fullName>
    </submittedName>
</protein>
<evidence type="ECO:0000259" key="1">
    <source>
        <dbReference type="Pfam" id="PF13579"/>
    </source>
</evidence>
<dbReference type="Proteomes" id="UP000295184">
    <property type="component" value="Unassembled WGS sequence"/>
</dbReference>
<dbReference type="CDD" id="cd03794">
    <property type="entry name" value="GT4_WbuB-like"/>
    <property type="match status" value="1"/>
</dbReference>